<dbReference type="InterPro" id="IPR029044">
    <property type="entry name" value="Nucleotide-diphossugar_trans"/>
</dbReference>
<evidence type="ECO:0000313" key="2">
    <source>
        <dbReference type="Proteomes" id="UP001056336"/>
    </source>
</evidence>
<reference evidence="1" key="1">
    <citation type="journal article" date="2018" name="Int. J. Syst. Evol. Microbiol.">
        <title>Jatrophihabitans telluris sp. nov., isolated from sediment soil of lava forest wetlands and the emended description of the genus Jatrophihabitans.</title>
        <authorList>
            <person name="Lee K.C."/>
            <person name="Suh M.K."/>
            <person name="Eom M.K."/>
            <person name="Kim K.K."/>
            <person name="Kim J.S."/>
            <person name="Kim D.S."/>
            <person name="Ko S.H."/>
            <person name="Shin Y.K."/>
            <person name="Lee J.S."/>
        </authorList>
    </citation>
    <scope>NUCLEOTIDE SEQUENCE</scope>
    <source>
        <strain evidence="1">N237</strain>
    </source>
</reference>
<organism evidence="1 2">
    <name type="scientific">Jatrophihabitans telluris</name>
    <dbReference type="NCBI Taxonomy" id="2038343"/>
    <lineage>
        <taxon>Bacteria</taxon>
        <taxon>Bacillati</taxon>
        <taxon>Actinomycetota</taxon>
        <taxon>Actinomycetes</taxon>
        <taxon>Jatrophihabitantales</taxon>
        <taxon>Jatrophihabitantaceae</taxon>
        <taxon>Jatrophihabitans</taxon>
    </lineage>
</organism>
<dbReference type="SUPFAM" id="SSF53448">
    <property type="entry name" value="Nucleotide-diphospho-sugar transferases"/>
    <property type="match status" value="1"/>
</dbReference>
<dbReference type="RefSeq" id="WP_249772923.1">
    <property type="nucleotide sequence ID" value="NZ_CP097332.1"/>
</dbReference>
<reference evidence="1" key="2">
    <citation type="submission" date="2022-05" db="EMBL/GenBank/DDBJ databases">
        <authorList>
            <person name="Kim J.-S."/>
            <person name="Lee K."/>
            <person name="Suh M."/>
            <person name="Eom M."/>
            <person name="Kim J.-S."/>
            <person name="Kim D.-S."/>
            <person name="Ko S.-H."/>
            <person name="Shin Y."/>
            <person name="Lee J.-S."/>
        </authorList>
    </citation>
    <scope>NUCLEOTIDE SEQUENCE</scope>
    <source>
        <strain evidence="1">N237</strain>
    </source>
</reference>
<name>A0ABY4R0I9_9ACTN</name>
<evidence type="ECO:0000313" key="1">
    <source>
        <dbReference type="EMBL" id="UQX89027.1"/>
    </source>
</evidence>
<proteinExistence type="predicted"/>
<keyword evidence="2" id="KW-1185">Reference proteome</keyword>
<dbReference type="EMBL" id="CP097332">
    <property type="protein sequence ID" value="UQX89027.1"/>
    <property type="molecule type" value="Genomic_DNA"/>
</dbReference>
<sequence length="283" mass="30718">MIDAGTAVITIAAGRHDHLTRQRQGLRRSHRQPDLHLVVSMGDPQIAAVVDDDERAPRLPTEVVHVDVPGSGLPLGHARNAGARRAIELGASTLIFLDVDCIPGDALVERYSSCVQGETLPTLYSGTVGYLPPPPATGYLEEDLAALAEPHPARPVPGPAELIAGADPALFWSLSFAVSSRTWQLIGGFCEAYLGYGAEDTDFGQLARARAVGLTWVGGAPAYHQHHASQNPPVDHLADILRNGRIFRDRWGWWPMGGWLDRFETMGLIRHDRAADDWLAVAR</sequence>
<dbReference type="Proteomes" id="UP001056336">
    <property type="component" value="Chromosome"/>
</dbReference>
<dbReference type="Gene3D" id="3.90.550.10">
    <property type="entry name" value="Spore Coat Polysaccharide Biosynthesis Protein SpsA, Chain A"/>
    <property type="match status" value="1"/>
</dbReference>
<accession>A0ABY4R0I9</accession>
<evidence type="ECO:0008006" key="3">
    <source>
        <dbReference type="Google" id="ProtNLM"/>
    </source>
</evidence>
<protein>
    <recommendedName>
        <fullName evidence="3">Glycosyltransferase family 2 protein</fullName>
    </recommendedName>
</protein>
<gene>
    <name evidence="1" type="ORF">M6D93_03265</name>
</gene>